<feature type="domain" description="ABC transporter" evidence="7">
    <location>
        <begin position="25"/>
        <end position="251"/>
    </location>
</feature>
<dbReference type="Pfam" id="PF12679">
    <property type="entry name" value="ABC2_membrane_2"/>
    <property type="match status" value="1"/>
</dbReference>
<feature type="transmembrane region" description="Helical" evidence="6">
    <location>
        <begin position="585"/>
        <end position="604"/>
    </location>
</feature>
<evidence type="ECO:0000256" key="3">
    <source>
        <dbReference type="ARBA" id="ARBA00022741"/>
    </source>
</evidence>
<comment type="similarity">
    <text evidence="1">Belongs to the ABC transporter superfamily.</text>
</comment>
<keyword evidence="9" id="KW-1185">Reference proteome</keyword>
<organism evidence="8 9">
    <name type="scientific">Actinokineospora soli</name>
    <dbReference type="NCBI Taxonomy" id="1048753"/>
    <lineage>
        <taxon>Bacteria</taxon>
        <taxon>Bacillati</taxon>
        <taxon>Actinomycetota</taxon>
        <taxon>Actinomycetes</taxon>
        <taxon>Pseudonocardiales</taxon>
        <taxon>Pseudonocardiaceae</taxon>
        <taxon>Actinokineospora</taxon>
    </lineage>
</organism>
<dbReference type="SMART" id="SM00382">
    <property type="entry name" value="AAA"/>
    <property type="match status" value="1"/>
</dbReference>
<feature type="region of interest" description="Disordered" evidence="5">
    <location>
        <begin position="321"/>
        <end position="356"/>
    </location>
</feature>
<evidence type="ECO:0000313" key="9">
    <source>
        <dbReference type="Proteomes" id="UP001596512"/>
    </source>
</evidence>
<evidence type="ECO:0000256" key="2">
    <source>
        <dbReference type="ARBA" id="ARBA00022448"/>
    </source>
</evidence>
<keyword evidence="2" id="KW-0813">Transport</keyword>
<dbReference type="EMBL" id="JBHTEY010000004">
    <property type="protein sequence ID" value="MFC7615063.1"/>
    <property type="molecule type" value="Genomic_DNA"/>
</dbReference>
<evidence type="ECO:0000313" key="8">
    <source>
        <dbReference type="EMBL" id="MFC7615063.1"/>
    </source>
</evidence>
<keyword evidence="6" id="KW-1133">Transmembrane helix</keyword>
<dbReference type="GO" id="GO:0005524">
    <property type="term" value="F:ATP binding"/>
    <property type="evidence" value="ECO:0007669"/>
    <property type="project" value="UniProtKB-KW"/>
</dbReference>
<comment type="caution">
    <text evidence="8">The sequence shown here is derived from an EMBL/GenBank/DDBJ whole genome shotgun (WGS) entry which is preliminary data.</text>
</comment>
<evidence type="ECO:0000256" key="6">
    <source>
        <dbReference type="SAM" id="Phobius"/>
    </source>
</evidence>
<dbReference type="InterPro" id="IPR003593">
    <property type="entry name" value="AAA+_ATPase"/>
</dbReference>
<dbReference type="CDD" id="cd03230">
    <property type="entry name" value="ABC_DR_subfamily_A"/>
    <property type="match status" value="1"/>
</dbReference>
<gene>
    <name evidence="8" type="ORF">ACFQV2_17625</name>
</gene>
<sequence>MAGGDDVAVRAAARLVSELPPAPAVWCSGLRKRYRRRHAVHDVSLVVGRGEVVGLLGPNGAGKTTVIKMLLGLVQPDAGEAMLLGRPSHDPAARARVGYLPELFRYQPWLSAAEVLALHVRLAGVAVPEGEQRDNLALVGLAERAGDRVGGFSKGMQQRLGLAVALVARPELVILDEPTSALDPLGRADVRDIVLSLKERGVAVLLNSHLIGEVERVCDRVVILDRGRVAESGTLAELLGRRELKLRLTGLTPGAEARLSATGPVEREGEWFTVALPDDDDDSTVPDLVRDLAAAGCGCTRWSPRGSPWRSGCWASCGPRAGSSGDGAADRPDHRGAHPARGRAQARAVGDRRAHRRAARAERVGLLPAGRRGELGELTSGQARLVASQLLNLVMFGFSLIAALGTAFLTGPTLAGETESGIALAMLARPVRRSALLLGKWLGLVVFGTAYVVIGGVAQCLVVLWTVDYWPPQPVVAFALLAAQTTVLLTLGLLLSTVISPMASGVVAVGLFGATWIAGVVGGIGEALGNEGVGRIGTISRMLLPTDGLWRGAMHGFQDGTAIAEVGVEFDGFPFLSQAPLTTAYLLWAAVWVAMIWGLAAISFSRKDL</sequence>
<feature type="transmembrane region" description="Helical" evidence="6">
    <location>
        <begin position="477"/>
        <end position="499"/>
    </location>
</feature>
<feature type="transmembrane region" description="Helical" evidence="6">
    <location>
        <begin position="436"/>
        <end position="465"/>
    </location>
</feature>
<feature type="transmembrane region" description="Helical" evidence="6">
    <location>
        <begin position="506"/>
        <end position="525"/>
    </location>
</feature>
<evidence type="ECO:0000256" key="5">
    <source>
        <dbReference type="SAM" id="MobiDB-lite"/>
    </source>
</evidence>
<proteinExistence type="inferred from homology"/>
<dbReference type="Pfam" id="PF00005">
    <property type="entry name" value="ABC_tran"/>
    <property type="match status" value="1"/>
</dbReference>
<dbReference type="PROSITE" id="PS00211">
    <property type="entry name" value="ABC_TRANSPORTER_1"/>
    <property type="match status" value="1"/>
</dbReference>
<evidence type="ECO:0000259" key="7">
    <source>
        <dbReference type="PROSITE" id="PS50893"/>
    </source>
</evidence>
<reference evidence="9" key="1">
    <citation type="journal article" date="2019" name="Int. J. Syst. Evol. Microbiol.">
        <title>The Global Catalogue of Microorganisms (GCM) 10K type strain sequencing project: providing services to taxonomists for standard genome sequencing and annotation.</title>
        <authorList>
            <consortium name="The Broad Institute Genomics Platform"/>
            <consortium name="The Broad Institute Genome Sequencing Center for Infectious Disease"/>
            <person name="Wu L."/>
            <person name="Ma J."/>
        </authorList>
    </citation>
    <scope>NUCLEOTIDE SEQUENCE [LARGE SCALE GENOMIC DNA]</scope>
    <source>
        <strain evidence="9">JCM 17695</strain>
    </source>
</reference>
<dbReference type="PANTHER" id="PTHR43335">
    <property type="entry name" value="ABC TRANSPORTER, ATP-BINDING PROTEIN"/>
    <property type="match status" value="1"/>
</dbReference>
<feature type="transmembrane region" description="Helical" evidence="6">
    <location>
        <begin position="390"/>
        <end position="415"/>
    </location>
</feature>
<evidence type="ECO:0000256" key="1">
    <source>
        <dbReference type="ARBA" id="ARBA00005417"/>
    </source>
</evidence>
<evidence type="ECO:0000256" key="4">
    <source>
        <dbReference type="ARBA" id="ARBA00022840"/>
    </source>
</evidence>
<dbReference type="Proteomes" id="UP001596512">
    <property type="component" value="Unassembled WGS sequence"/>
</dbReference>
<keyword evidence="3" id="KW-0547">Nucleotide-binding</keyword>
<keyword evidence="6" id="KW-0472">Membrane</keyword>
<dbReference type="InterPro" id="IPR017871">
    <property type="entry name" value="ABC_transporter-like_CS"/>
</dbReference>
<dbReference type="PROSITE" id="PS50893">
    <property type="entry name" value="ABC_TRANSPORTER_2"/>
    <property type="match status" value="1"/>
</dbReference>
<dbReference type="InterPro" id="IPR003439">
    <property type="entry name" value="ABC_transporter-like_ATP-bd"/>
</dbReference>
<keyword evidence="6" id="KW-0812">Transmembrane</keyword>
<accession>A0ABW2TR86</accession>
<dbReference type="InterPro" id="IPR027417">
    <property type="entry name" value="P-loop_NTPase"/>
</dbReference>
<dbReference type="Gene3D" id="3.40.50.300">
    <property type="entry name" value="P-loop containing nucleotide triphosphate hydrolases"/>
    <property type="match status" value="1"/>
</dbReference>
<keyword evidence="4 8" id="KW-0067">ATP-binding</keyword>
<dbReference type="SUPFAM" id="SSF52540">
    <property type="entry name" value="P-loop containing nucleoside triphosphate hydrolases"/>
    <property type="match status" value="1"/>
</dbReference>
<protein>
    <submittedName>
        <fullName evidence="8">ATP-binding cassette domain-containing protein</fullName>
    </submittedName>
</protein>
<name>A0ABW2TR86_9PSEU</name>